<proteinExistence type="predicted"/>
<comment type="caution">
    <text evidence="1">The sequence shown here is derived from an EMBL/GenBank/DDBJ whole genome shotgun (WGS) entry which is preliminary data.</text>
</comment>
<sequence>MRDEKLDTVRRFVAAQTRAIDPTREFFYVDTFERFGKFYTVDFSVSLVKPVDEVAEVIQDQFVVPRDGVSRLLAASPAAHYDA</sequence>
<evidence type="ECO:0000313" key="2">
    <source>
        <dbReference type="Proteomes" id="UP000602510"/>
    </source>
</evidence>
<dbReference type="AlphaFoldDB" id="A0A833SPM1"/>
<dbReference type="Proteomes" id="UP000602510">
    <property type="component" value="Unassembled WGS sequence"/>
</dbReference>
<evidence type="ECO:0000313" key="1">
    <source>
        <dbReference type="EMBL" id="KAF4031300.1"/>
    </source>
</evidence>
<feature type="non-terminal residue" evidence="1">
    <location>
        <position position="83"/>
    </location>
</feature>
<gene>
    <name evidence="1" type="ORF">GN244_ATG16867</name>
</gene>
<protein>
    <submittedName>
        <fullName evidence="1">Uncharacterized protein</fullName>
    </submittedName>
</protein>
<organism evidence="1 2">
    <name type="scientific">Phytophthora infestans</name>
    <name type="common">Potato late blight agent</name>
    <name type="synonym">Botrytis infestans</name>
    <dbReference type="NCBI Taxonomy" id="4787"/>
    <lineage>
        <taxon>Eukaryota</taxon>
        <taxon>Sar</taxon>
        <taxon>Stramenopiles</taxon>
        <taxon>Oomycota</taxon>
        <taxon>Peronosporomycetes</taxon>
        <taxon>Peronosporales</taxon>
        <taxon>Peronosporaceae</taxon>
        <taxon>Phytophthora</taxon>
    </lineage>
</organism>
<reference evidence="1" key="1">
    <citation type="submission" date="2020-04" db="EMBL/GenBank/DDBJ databases">
        <title>Hybrid Assembly of Korean Phytophthora infestans isolates.</title>
        <authorList>
            <person name="Prokchorchik M."/>
            <person name="Lee Y."/>
            <person name="Seo J."/>
            <person name="Cho J.-H."/>
            <person name="Park Y.-E."/>
            <person name="Jang D.-C."/>
            <person name="Im J.-S."/>
            <person name="Choi J.-G."/>
            <person name="Park H.-J."/>
            <person name="Lee G.-B."/>
            <person name="Lee Y.-G."/>
            <person name="Hong S.-Y."/>
            <person name="Cho K."/>
            <person name="Sohn K.H."/>
        </authorList>
    </citation>
    <scope>NUCLEOTIDE SEQUENCE</scope>
    <source>
        <strain evidence="1">KR_1_A1</strain>
    </source>
</reference>
<dbReference type="EMBL" id="WSZM01000592">
    <property type="protein sequence ID" value="KAF4031300.1"/>
    <property type="molecule type" value="Genomic_DNA"/>
</dbReference>
<keyword evidence="2" id="KW-1185">Reference proteome</keyword>
<accession>A0A833SPM1</accession>
<name>A0A833SPM1_PHYIN</name>